<proteinExistence type="predicted"/>
<name>A0ABY7HB79_9BACT</name>
<reference evidence="1" key="1">
    <citation type="submission" date="2022-11" db="EMBL/GenBank/DDBJ databases">
        <title>Minimal conservation of predation-associated metabolite biosynthetic gene clusters underscores biosynthetic potential of Myxococcota including descriptions for ten novel species: Archangium lansinium sp. nov., Myxococcus landrumus sp. nov., Nannocystis bai.</title>
        <authorList>
            <person name="Ahearne A."/>
            <person name="Stevens C."/>
            <person name="Dowd S."/>
        </authorList>
    </citation>
    <scope>NUCLEOTIDE SEQUENCE</scope>
    <source>
        <strain evidence="1">Fl3</strain>
    </source>
</reference>
<evidence type="ECO:0000313" key="1">
    <source>
        <dbReference type="EMBL" id="WAS96377.1"/>
    </source>
</evidence>
<gene>
    <name evidence="1" type="ORF">O0S08_09470</name>
</gene>
<keyword evidence="2" id="KW-1185">Reference proteome</keyword>
<dbReference type="RefSeq" id="WP_269038715.1">
    <property type="nucleotide sequence ID" value="NZ_CP114040.1"/>
</dbReference>
<accession>A0ABY7HB79</accession>
<dbReference type="EMBL" id="CP114040">
    <property type="protein sequence ID" value="WAS96377.1"/>
    <property type="molecule type" value="Genomic_DNA"/>
</dbReference>
<dbReference type="Proteomes" id="UP001164459">
    <property type="component" value="Chromosome"/>
</dbReference>
<organism evidence="1 2">
    <name type="scientific">Nannocystis punicea</name>
    <dbReference type="NCBI Taxonomy" id="2995304"/>
    <lineage>
        <taxon>Bacteria</taxon>
        <taxon>Pseudomonadati</taxon>
        <taxon>Myxococcota</taxon>
        <taxon>Polyangia</taxon>
        <taxon>Nannocystales</taxon>
        <taxon>Nannocystaceae</taxon>
        <taxon>Nannocystis</taxon>
    </lineage>
</organism>
<evidence type="ECO:0000313" key="2">
    <source>
        <dbReference type="Proteomes" id="UP001164459"/>
    </source>
</evidence>
<protein>
    <submittedName>
        <fullName evidence="1">Uncharacterized protein</fullName>
    </submittedName>
</protein>
<sequence length="182" mass="19748">MFLAASTVRRAARLAEIRRDEELVAEALVDALRRVIAVKTPRTPDQIRAELDAAVKRSDEAQRALNVARISLRSRRNILYADSAPLPASIAAYRHRGNYRGAFGSMSELGNCLRSALGIVSGLTIADRTAIARNLHLHGDIWTLEHQGAVHVFGRPGSGADLILASERPSPDALVPREAPTS</sequence>